<comment type="subcellular location">
    <subcellularLocation>
        <location evidence="1">Cell membrane</location>
        <topology evidence="1">Multi-pass membrane protein</topology>
    </subcellularLocation>
</comment>
<protein>
    <submittedName>
        <fullName evidence="10">MFS transporter</fullName>
    </submittedName>
</protein>
<evidence type="ECO:0000259" key="9">
    <source>
        <dbReference type="PROSITE" id="PS50850"/>
    </source>
</evidence>
<dbReference type="InterPro" id="IPR020846">
    <property type="entry name" value="MFS_dom"/>
</dbReference>
<sequence length="493" mass="48567">MSANPPAADRWRLLALLGVAQFMLVLDVTVVAVALPDIGADLALSRTALTWVVSAYTLMFGGLLLFGGRLADLVGARRVVLAGLTLFATASLVSGLAWNAESLIGGRLAQGAGAALLSPAALSIVATTFHGAERNRAFGVWAALGGAGSAAGVLVGGLLTAGPGWSWIFYVNVPVGIVLVVLLARLLAPARPDDGPAHSARAGAAHRASGRPGDGGQRPRRLDVPGAVLVTGGTAALIYGLVNAGDDGWTGSATVVPVAAALVLYTVFGVVQRRLRAPLIDPRILTRRPVLTGVLLMLVATGLLISSFFLGSFFLQHVRGNTALATGVLFLPVAVAVAAGAHVGGQAVGRAGPRPVAAVAFAVAAAGLGLAALATTRADGSADTALLVTGMSVATAGLGATFVTATTSALAHVDPHEAGLTSGVVNTFHEFGAALGVAVASSLAAADLAPGATGTDGFTGAFAAGAGAAVVAGGVALALIPAGKPAVTGMPAH</sequence>
<feature type="transmembrane region" description="Helical" evidence="8">
    <location>
        <begin position="138"/>
        <end position="161"/>
    </location>
</feature>
<feature type="compositionally biased region" description="Low complexity" evidence="7">
    <location>
        <begin position="197"/>
        <end position="211"/>
    </location>
</feature>
<keyword evidence="11" id="KW-1185">Reference proteome</keyword>
<keyword evidence="5 8" id="KW-1133">Transmembrane helix</keyword>
<evidence type="ECO:0000256" key="8">
    <source>
        <dbReference type="SAM" id="Phobius"/>
    </source>
</evidence>
<evidence type="ECO:0000256" key="3">
    <source>
        <dbReference type="ARBA" id="ARBA00022475"/>
    </source>
</evidence>
<feature type="transmembrane region" description="Helical" evidence="8">
    <location>
        <begin position="248"/>
        <end position="270"/>
    </location>
</feature>
<keyword evidence="6 8" id="KW-0472">Membrane</keyword>
<feature type="transmembrane region" description="Helical" evidence="8">
    <location>
        <begin position="48"/>
        <end position="67"/>
    </location>
</feature>
<dbReference type="RefSeq" id="WP_119658967.1">
    <property type="nucleotide sequence ID" value="NZ_QUAL01000045.1"/>
</dbReference>
<dbReference type="Proteomes" id="UP000284057">
    <property type="component" value="Unassembled WGS sequence"/>
</dbReference>
<dbReference type="GO" id="GO:0022857">
    <property type="term" value="F:transmembrane transporter activity"/>
    <property type="evidence" value="ECO:0007669"/>
    <property type="project" value="InterPro"/>
</dbReference>
<evidence type="ECO:0000256" key="1">
    <source>
        <dbReference type="ARBA" id="ARBA00004651"/>
    </source>
</evidence>
<evidence type="ECO:0000256" key="2">
    <source>
        <dbReference type="ARBA" id="ARBA00022448"/>
    </source>
</evidence>
<feature type="transmembrane region" description="Helical" evidence="8">
    <location>
        <begin position="290"/>
        <end position="311"/>
    </location>
</feature>
<comment type="caution">
    <text evidence="10">The sequence shown here is derived from an EMBL/GenBank/DDBJ whole genome shotgun (WGS) entry which is preliminary data.</text>
</comment>
<dbReference type="EMBL" id="QUAL01000045">
    <property type="protein sequence ID" value="RIQ32480.1"/>
    <property type="molecule type" value="Genomic_DNA"/>
</dbReference>
<evidence type="ECO:0000256" key="7">
    <source>
        <dbReference type="SAM" id="MobiDB-lite"/>
    </source>
</evidence>
<feature type="region of interest" description="Disordered" evidence="7">
    <location>
        <begin position="197"/>
        <end position="220"/>
    </location>
</feature>
<dbReference type="PANTHER" id="PTHR42718">
    <property type="entry name" value="MAJOR FACILITATOR SUPERFAMILY MULTIDRUG TRANSPORTER MFSC"/>
    <property type="match status" value="1"/>
</dbReference>
<dbReference type="GO" id="GO:0005886">
    <property type="term" value="C:plasma membrane"/>
    <property type="evidence" value="ECO:0007669"/>
    <property type="project" value="UniProtKB-SubCell"/>
</dbReference>
<dbReference type="PROSITE" id="PS50850">
    <property type="entry name" value="MFS"/>
    <property type="match status" value="1"/>
</dbReference>
<accession>A0A418KUQ2</accession>
<evidence type="ECO:0000313" key="11">
    <source>
        <dbReference type="Proteomes" id="UP000284057"/>
    </source>
</evidence>
<feature type="transmembrane region" description="Helical" evidence="8">
    <location>
        <begin position="458"/>
        <end position="480"/>
    </location>
</feature>
<feature type="domain" description="Major facilitator superfamily (MFS) profile" evidence="9">
    <location>
        <begin position="13"/>
        <end position="484"/>
    </location>
</feature>
<evidence type="ECO:0000256" key="5">
    <source>
        <dbReference type="ARBA" id="ARBA00022989"/>
    </source>
</evidence>
<proteinExistence type="predicted"/>
<dbReference type="Gene3D" id="1.20.1720.10">
    <property type="entry name" value="Multidrug resistance protein D"/>
    <property type="match status" value="1"/>
</dbReference>
<dbReference type="PRINTS" id="PR01036">
    <property type="entry name" value="TCRTETB"/>
</dbReference>
<keyword evidence="3" id="KW-1003">Cell membrane</keyword>
<feature type="transmembrane region" description="Helical" evidence="8">
    <location>
        <begin position="423"/>
        <end position="446"/>
    </location>
</feature>
<dbReference type="OrthoDB" id="7375466at2"/>
<dbReference type="CDD" id="cd17321">
    <property type="entry name" value="MFS_MMR_MDR_like"/>
    <property type="match status" value="1"/>
</dbReference>
<dbReference type="InterPro" id="IPR011701">
    <property type="entry name" value="MFS"/>
</dbReference>
<evidence type="ECO:0000256" key="4">
    <source>
        <dbReference type="ARBA" id="ARBA00022692"/>
    </source>
</evidence>
<feature type="transmembrane region" description="Helical" evidence="8">
    <location>
        <begin position="323"/>
        <end position="344"/>
    </location>
</feature>
<dbReference type="Gene3D" id="1.20.1250.20">
    <property type="entry name" value="MFS general substrate transporter like domains"/>
    <property type="match status" value="1"/>
</dbReference>
<dbReference type="AlphaFoldDB" id="A0A418KUQ2"/>
<feature type="transmembrane region" description="Helical" evidence="8">
    <location>
        <begin position="224"/>
        <end position="242"/>
    </location>
</feature>
<keyword evidence="2" id="KW-0813">Transport</keyword>
<name>A0A418KUQ2_9ACTN</name>
<dbReference type="InterPro" id="IPR036259">
    <property type="entry name" value="MFS_trans_sf"/>
</dbReference>
<evidence type="ECO:0000313" key="10">
    <source>
        <dbReference type="EMBL" id="RIQ32480.1"/>
    </source>
</evidence>
<dbReference type="PANTHER" id="PTHR42718:SF46">
    <property type="entry name" value="BLR6921 PROTEIN"/>
    <property type="match status" value="1"/>
</dbReference>
<evidence type="ECO:0000256" key="6">
    <source>
        <dbReference type="ARBA" id="ARBA00023136"/>
    </source>
</evidence>
<keyword evidence="4 8" id="KW-0812">Transmembrane</keyword>
<feature type="transmembrane region" description="Helical" evidence="8">
    <location>
        <begin position="79"/>
        <end position="98"/>
    </location>
</feature>
<feature type="transmembrane region" description="Helical" evidence="8">
    <location>
        <begin position="356"/>
        <end position="374"/>
    </location>
</feature>
<feature type="transmembrane region" description="Helical" evidence="8">
    <location>
        <begin position="104"/>
        <end position="126"/>
    </location>
</feature>
<feature type="transmembrane region" description="Helical" evidence="8">
    <location>
        <begin position="386"/>
        <end position="411"/>
    </location>
</feature>
<feature type="transmembrane region" description="Helical" evidence="8">
    <location>
        <begin position="167"/>
        <end position="188"/>
    </location>
</feature>
<gene>
    <name evidence="10" type="ORF">DY240_05565</name>
</gene>
<reference evidence="10 11" key="1">
    <citation type="submission" date="2018-09" db="EMBL/GenBank/DDBJ databases">
        <title>Isolation, diversity and antifungal activity of actinobacteria from wheat.</title>
        <authorList>
            <person name="Han C."/>
        </authorList>
    </citation>
    <scope>NUCLEOTIDE SEQUENCE [LARGE SCALE GENOMIC DNA]</scope>
    <source>
        <strain evidence="10 11">NEAU-YY265</strain>
    </source>
</reference>
<organism evidence="10 11">
    <name type="scientific">Jiangella rhizosphaerae</name>
    <dbReference type="NCBI Taxonomy" id="2293569"/>
    <lineage>
        <taxon>Bacteria</taxon>
        <taxon>Bacillati</taxon>
        <taxon>Actinomycetota</taxon>
        <taxon>Actinomycetes</taxon>
        <taxon>Jiangellales</taxon>
        <taxon>Jiangellaceae</taxon>
        <taxon>Jiangella</taxon>
    </lineage>
</organism>
<dbReference type="SUPFAM" id="SSF103473">
    <property type="entry name" value="MFS general substrate transporter"/>
    <property type="match status" value="1"/>
</dbReference>
<dbReference type="Pfam" id="PF07690">
    <property type="entry name" value="MFS_1"/>
    <property type="match status" value="1"/>
</dbReference>